<dbReference type="EMBL" id="QSLN01000023">
    <property type="protein sequence ID" value="RDV81179.1"/>
    <property type="molecule type" value="Genomic_DNA"/>
</dbReference>
<accession>A0A3D8P316</accession>
<evidence type="ECO:0000259" key="1">
    <source>
        <dbReference type="Pfam" id="PF07833"/>
    </source>
</evidence>
<gene>
    <name evidence="2" type="ORF">DXX99_09820</name>
</gene>
<dbReference type="InterPro" id="IPR012854">
    <property type="entry name" value="Cu_amine_oxidase-like_N"/>
</dbReference>
<reference evidence="2 3" key="1">
    <citation type="submission" date="2018-08" db="EMBL/GenBank/DDBJ databases">
        <title>Form III RuBisCO-mediated autotrophy in Thermodesulfobium bacteria.</title>
        <authorList>
            <person name="Toshchakov S.V."/>
            <person name="Kublanov I.V."/>
            <person name="Frolov E."/>
            <person name="Bonch-Osmolovskaya E.A."/>
            <person name="Tourova T.P."/>
            <person name="Chernych N.A."/>
            <person name="Lebedinsky A.V."/>
        </authorList>
    </citation>
    <scope>NUCLEOTIDE SEQUENCE [LARGE SCALE GENOMIC DNA]</scope>
    <source>
        <strain evidence="2 3">SR</strain>
    </source>
</reference>
<feature type="domain" description="Copper amine oxidase-like N-terminal" evidence="1">
    <location>
        <begin position="124"/>
        <end position="230"/>
    </location>
</feature>
<comment type="caution">
    <text evidence="2">The sequence shown here is derived from an EMBL/GenBank/DDBJ whole genome shotgun (WGS) entry which is preliminary data.</text>
</comment>
<evidence type="ECO:0000313" key="3">
    <source>
        <dbReference type="Proteomes" id="UP000256329"/>
    </source>
</evidence>
<dbReference type="Pfam" id="PF07833">
    <property type="entry name" value="Cu_amine_oxidN1"/>
    <property type="match status" value="1"/>
</dbReference>
<organism evidence="2 3">
    <name type="scientific">Ammonifex thiophilus</name>
    <dbReference type="NCBI Taxonomy" id="444093"/>
    <lineage>
        <taxon>Bacteria</taxon>
        <taxon>Bacillati</taxon>
        <taxon>Bacillota</taxon>
        <taxon>Clostridia</taxon>
        <taxon>Thermoanaerobacterales</taxon>
        <taxon>Thermoanaerobacteraceae</taxon>
        <taxon>Ammonifex</taxon>
    </lineage>
</organism>
<protein>
    <recommendedName>
        <fullName evidence="1">Copper amine oxidase-like N-terminal domain-containing protein</fullName>
    </recommendedName>
</protein>
<dbReference type="Gene3D" id="3.30.457.10">
    <property type="entry name" value="Copper amine oxidase-like, N-terminal domain"/>
    <property type="match status" value="2"/>
</dbReference>
<evidence type="ECO:0000313" key="2">
    <source>
        <dbReference type="EMBL" id="RDV81179.1"/>
    </source>
</evidence>
<dbReference type="SUPFAM" id="SSF55383">
    <property type="entry name" value="Copper amine oxidase, domain N"/>
    <property type="match status" value="2"/>
</dbReference>
<dbReference type="Proteomes" id="UP000256329">
    <property type="component" value="Unassembled WGS sequence"/>
</dbReference>
<name>A0A3D8P316_9THEO</name>
<keyword evidence="3" id="KW-1185">Reference proteome</keyword>
<proteinExistence type="predicted"/>
<dbReference type="InterPro" id="IPR036582">
    <property type="entry name" value="Mao_N_sf"/>
</dbReference>
<sequence>MIAEFVKSIFFLFLPGKSTGFPGKAWDFPVQYSWQGLQEAGFGPTKTQKFRGGMEMKKAARVLLGVLLLALLSVPWARAQQEQVVVKGEKPSLILFVVGKARYAVKGYCPPSVRPSRVEGGVSYVDMDVAPYIESDRTFVPVRYLANALGVDNANIHWCPKCGGKVTLAEPGFPRVEMKIGEKWVSSDGQVREIDVAPAIKDPGRTMLPARFVAEALGFEVEWLPEKQVVVCWPKGKPKPTADEIKQILEKLGAPEPPKPTGGKFIGPENNRVWVPEGASVLEGNGNYYKNGVQVGLDFDGSVKIFSTTTDCLEPGVTFDQMLATLREVLTNTFGPGEFTDWLMDVARHKDSRKKECPLLPVEGVIKTAPDGRNVFVYDGGDGIAIFVRPPGVGF</sequence>
<dbReference type="AlphaFoldDB" id="A0A3D8P316"/>